<reference evidence="3 4" key="1">
    <citation type="journal article" date="2022" name="Nat. Ecol. Evol.">
        <title>A masculinizing supergene underlies an exaggerated male reproductive morph in a spider.</title>
        <authorList>
            <person name="Hendrickx F."/>
            <person name="De Corte Z."/>
            <person name="Sonet G."/>
            <person name="Van Belleghem S.M."/>
            <person name="Kostlbacher S."/>
            <person name="Vangestel C."/>
        </authorList>
    </citation>
    <scope>NUCLEOTIDE SEQUENCE [LARGE SCALE GENOMIC DNA]</scope>
    <source>
        <strain evidence="3">W744_W776</strain>
    </source>
</reference>
<feature type="compositionally biased region" description="Polar residues" evidence="1">
    <location>
        <begin position="172"/>
        <end position="184"/>
    </location>
</feature>
<evidence type="ECO:0000313" key="4">
    <source>
        <dbReference type="Proteomes" id="UP000827092"/>
    </source>
</evidence>
<dbReference type="Pfam" id="PF10545">
    <property type="entry name" value="MADF_DNA_bdg"/>
    <property type="match status" value="1"/>
</dbReference>
<dbReference type="Proteomes" id="UP000827092">
    <property type="component" value="Unassembled WGS sequence"/>
</dbReference>
<sequence>MNEFGIDIELLIQVIRDKPNIWDNTCEFYKDKSYSQDSWNDICTAFQPDFHSLRPEEQHKLKSSLKKKWASVQESWIKWKKESAQKIDPDKTFTDSEIAAFLRNILFNGESECNCLNDNCNISEDKNQELPIEIESPVDPPTNATDSINFRKLFSKKKPSKRKASDYDNDVPHSSTVTPSKTLDNSSQHRMFFEGIMSSVEDFSEHEILDFHIGVLNVIRDIRTNRNKIL</sequence>
<dbReference type="PROSITE" id="PS51029">
    <property type="entry name" value="MADF"/>
    <property type="match status" value="1"/>
</dbReference>
<dbReference type="AlphaFoldDB" id="A0AAV6TWD9"/>
<dbReference type="InterPro" id="IPR006578">
    <property type="entry name" value="MADF-dom"/>
</dbReference>
<keyword evidence="4" id="KW-1185">Reference proteome</keyword>
<evidence type="ECO:0000313" key="3">
    <source>
        <dbReference type="EMBL" id="KAG8176054.1"/>
    </source>
</evidence>
<evidence type="ECO:0000259" key="2">
    <source>
        <dbReference type="PROSITE" id="PS51029"/>
    </source>
</evidence>
<name>A0AAV6TWD9_9ARAC</name>
<comment type="caution">
    <text evidence="3">The sequence shown here is derived from an EMBL/GenBank/DDBJ whole genome shotgun (WGS) entry which is preliminary data.</text>
</comment>
<gene>
    <name evidence="3" type="ORF">JTE90_006835</name>
</gene>
<organism evidence="3 4">
    <name type="scientific">Oedothorax gibbosus</name>
    <dbReference type="NCBI Taxonomy" id="931172"/>
    <lineage>
        <taxon>Eukaryota</taxon>
        <taxon>Metazoa</taxon>
        <taxon>Ecdysozoa</taxon>
        <taxon>Arthropoda</taxon>
        <taxon>Chelicerata</taxon>
        <taxon>Arachnida</taxon>
        <taxon>Araneae</taxon>
        <taxon>Araneomorphae</taxon>
        <taxon>Entelegynae</taxon>
        <taxon>Araneoidea</taxon>
        <taxon>Linyphiidae</taxon>
        <taxon>Erigoninae</taxon>
        <taxon>Oedothorax</taxon>
    </lineage>
</organism>
<protein>
    <recommendedName>
        <fullName evidence="2">MADF domain-containing protein</fullName>
    </recommendedName>
</protein>
<proteinExistence type="predicted"/>
<accession>A0AAV6TWD9</accession>
<dbReference type="EMBL" id="JAFNEN010000919">
    <property type="protein sequence ID" value="KAG8176054.1"/>
    <property type="molecule type" value="Genomic_DNA"/>
</dbReference>
<evidence type="ECO:0000256" key="1">
    <source>
        <dbReference type="SAM" id="MobiDB-lite"/>
    </source>
</evidence>
<feature type="domain" description="MADF" evidence="2">
    <location>
        <begin position="10"/>
        <end position="107"/>
    </location>
</feature>
<feature type="region of interest" description="Disordered" evidence="1">
    <location>
        <begin position="161"/>
        <end position="184"/>
    </location>
</feature>